<dbReference type="Proteomes" id="UP000790787">
    <property type="component" value="Chromosome 1"/>
</dbReference>
<protein>
    <submittedName>
        <fullName evidence="2">Uncharacterized protein LOC142162669</fullName>
    </submittedName>
</protein>
<evidence type="ECO:0000313" key="2">
    <source>
        <dbReference type="RefSeq" id="XP_075075269.1"/>
    </source>
</evidence>
<accession>A0AC58RRC2</accession>
<sequence length="232" mass="26286">MWDEFESIIPFSGRDCERSRQFVVFLHQQKLMKFLIGLNETYAPQRSQILMRHPTPTLDQAYSMIIQEESQRMSYRSATQNGILGGVPLGIDISALVTVKASNMRPSRNTILICDYCKMKGHTRDTCYKLNGYPPGFKSNNNKKRETQNNSGPTTYNVNGGDEFQNARNGYDMQNVSIVPTVQAFTPEQFQQILKLLSKEPQPEEVANMASISLTEQSCWIIDSGASNHMES</sequence>
<proteinExistence type="predicted"/>
<reference evidence="1" key="1">
    <citation type="journal article" date="2014" name="Nat. Commun.">
        <title>The tobacco genome sequence and its comparison with those of tomato and potato.</title>
        <authorList>
            <person name="Sierro N."/>
            <person name="Battey J.N."/>
            <person name="Ouadi S."/>
            <person name="Bakaher N."/>
            <person name="Bovet L."/>
            <person name="Willig A."/>
            <person name="Goepfert S."/>
            <person name="Peitsch M.C."/>
            <person name="Ivanov N.V."/>
        </authorList>
    </citation>
    <scope>NUCLEOTIDE SEQUENCE [LARGE SCALE GENOMIC DNA]</scope>
</reference>
<organism evidence="1 2">
    <name type="scientific">Nicotiana tabacum</name>
    <name type="common">Common tobacco</name>
    <dbReference type="NCBI Taxonomy" id="4097"/>
    <lineage>
        <taxon>Eukaryota</taxon>
        <taxon>Viridiplantae</taxon>
        <taxon>Streptophyta</taxon>
        <taxon>Embryophyta</taxon>
        <taxon>Tracheophyta</taxon>
        <taxon>Spermatophyta</taxon>
        <taxon>Magnoliopsida</taxon>
        <taxon>eudicotyledons</taxon>
        <taxon>Gunneridae</taxon>
        <taxon>Pentapetalae</taxon>
        <taxon>asterids</taxon>
        <taxon>lamiids</taxon>
        <taxon>Solanales</taxon>
        <taxon>Solanaceae</taxon>
        <taxon>Nicotianoideae</taxon>
        <taxon>Nicotianeae</taxon>
        <taxon>Nicotiana</taxon>
    </lineage>
</organism>
<keyword evidence="1" id="KW-1185">Reference proteome</keyword>
<reference evidence="2" key="2">
    <citation type="submission" date="2025-08" db="UniProtKB">
        <authorList>
            <consortium name="RefSeq"/>
        </authorList>
    </citation>
    <scope>IDENTIFICATION</scope>
    <source>
        <tissue evidence="2">Leaf</tissue>
    </source>
</reference>
<evidence type="ECO:0000313" key="1">
    <source>
        <dbReference type="Proteomes" id="UP000790787"/>
    </source>
</evidence>
<gene>
    <name evidence="2" type="primary">LOC142162669</name>
</gene>
<name>A0AC58RRC2_TOBAC</name>
<dbReference type="RefSeq" id="XP_075075269.1">
    <property type="nucleotide sequence ID" value="XM_075219168.1"/>
</dbReference>